<dbReference type="InterPro" id="IPR001254">
    <property type="entry name" value="Trypsin_dom"/>
</dbReference>
<dbReference type="InterPro" id="IPR018114">
    <property type="entry name" value="TRYPSIN_HIS"/>
</dbReference>
<dbReference type="HOGENOM" id="CLU_006842_7_6_1"/>
<evidence type="ECO:0000313" key="4">
    <source>
        <dbReference type="EnsemblMetazoa" id="MESCA004524-PA"/>
    </source>
</evidence>
<dbReference type="EMBL" id="CAQQ02157940">
    <property type="status" value="NOT_ANNOTATED_CDS"/>
    <property type="molecule type" value="Genomic_DNA"/>
</dbReference>
<dbReference type="OMA" id="INANWIL"/>
<dbReference type="PROSITE" id="PS00134">
    <property type="entry name" value="TRYPSIN_HIS"/>
    <property type="match status" value="1"/>
</dbReference>
<dbReference type="SMART" id="SM00020">
    <property type="entry name" value="Tryp_SPc"/>
    <property type="match status" value="1"/>
</dbReference>
<evidence type="ECO:0000313" key="5">
    <source>
        <dbReference type="Proteomes" id="UP000015102"/>
    </source>
</evidence>
<evidence type="ECO:0000256" key="2">
    <source>
        <dbReference type="SAM" id="SignalP"/>
    </source>
</evidence>
<dbReference type="PRINTS" id="PR00722">
    <property type="entry name" value="CHYMOTRYPSIN"/>
</dbReference>
<name>T1GLW0_MEGSC</name>
<dbReference type="EMBL" id="CAQQ02157939">
    <property type="status" value="NOT_ANNOTATED_CDS"/>
    <property type="molecule type" value="Genomic_DNA"/>
</dbReference>
<reference evidence="5" key="1">
    <citation type="submission" date="2013-02" db="EMBL/GenBank/DDBJ databases">
        <authorList>
            <person name="Hughes D."/>
        </authorList>
    </citation>
    <scope>NUCLEOTIDE SEQUENCE</scope>
    <source>
        <strain>Durham</strain>
        <strain evidence="5">NC isolate 2 -- Noor lab</strain>
    </source>
</reference>
<dbReference type="Pfam" id="PF00089">
    <property type="entry name" value="Trypsin"/>
    <property type="match status" value="1"/>
</dbReference>
<dbReference type="CDD" id="cd00190">
    <property type="entry name" value="Tryp_SPc"/>
    <property type="match status" value="1"/>
</dbReference>
<dbReference type="FunFam" id="2.40.10.10:FF:000068">
    <property type="entry name" value="transmembrane protease serine 2"/>
    <property type="match status" value="1"/>
</dbReference>
<dbReference type="Gene3D" id="2.40.10.10">
    <property type="entry name" value="Trypsin-like serine proteases"/>
    <property type="match status" value="1"/>
</dbReference>
<dbReference type="InterPro" id="IPR043504">
    <property type="entry name" value="Peptidase_S1_PA_chymotrypsin"/>
</dbReference>
<dbReference type="STRING" id="36166.T1GLW0"/>
<keyword evidence="2" id="KW-0732">Signal</keyword>
<dbReference type="PROSITE" id="PS50240">
    <property type="entry name" value="TRYPSIN_DOM"/>
    <property type="match status" value="1"/>
</dbReference>
<feature type="chain" id="PRO_5004588386" description="Peptidase S1 domain-containing protein" evidence="2">
    <location>
        <begin position="18"/>
        <end position="254"/>
    </location>
</feature>
<accession>T1GLW0</accession>
<sequence length="254" mass="26460">MKVFLVVALIFIGASSSVDLTPRVIGGTDAKLNSAPFVVSIEEQTSSGYEHYCGGSIINANWILTAAHCITSKALASRTVIFAGCTNIANPEATCVKRTIASYKNHNLYTGGVAPYDIALIKVNQPYSFSSSVASIALPKANSEPSGDCTLYGWGSVSTTLTPVFPVNLQQVVLPIISMKECEAALGSAAVNVHKTNVCAGPLSGGKGICASDSGGPLAVVLFALGVLAVNAEVRIGIDPHIMDQMLKLMLLLM</sequence>
<feature type="signal peptide" evidence="2">
    <location>
        <begin position="1"/>
        <end position="17"/>
    </location>
</feature>
<dbReference type="PANTHER" id="PTHR24252:SF7">
    <property type="entry name" value="HYALIN"/>
    <property type="match status" value="1"/>
</dbReference>
<proteinExistence type="predicted"/>
<reference evidence="4" key="2">
    <citation type="submission" date="2015-06" db="UniProtKB">
        <authorList>
            <consortium name="EnsemblMetazoa"/>
        </authorList>
    </citation>
    <scope>IDENTIFICATION</scope>
</reference>
<dbReference type="GO" id="GO:0004252">
    <property type="term" value="F:serine-type endopeptidase activity"/>
    <property type="evidence" value="ECO:0007669"/>
    <property type="project" value="InterPro"/>
</dbReference>
<dbReference type="Proteomes" id="UP000015102">
    <property type="component" value="Unassembled WGS sequence"/>
</dbReference>
<dbReference type="InterPro" id="IPR001314">
    <property type="entry name" value="Peptidase_S1A"/>
</dbReference>
<dbReference type="GO" id="GO:0006508">
    <property type="term" value="P:proteolysis"/>
    <property type="evidence" value="ECO:0007669"/>
    <property type="project" value="InterPro"/>
</dbReference>
<organism evidence="4 5">
    <name type="scientific">Megaselia scalaris</name>
    <name type="common">Humpbacked fly</name>
    <name type="synonym">Phora scalaris</name>
    <dbReference type="NCBI Taxonomy" id="36166"/>
    <lineage>
        <taxon>Eukaryota</taxon>
        <taxon>Metazoa</taxon>
        <taxon>Ecdysozoa</taxon>
        <taxon>Arthropoda</taxon>
        <taxon>Hexapoda</taxon>
        <taxon>Insecta</taxon>
        <taxon>Pterygota</taxon>
        <taxon>Neoptera</taxon>
        <taxon>Endopterygota</taxon>
        <taxon>Diptera</taxon>
        <taxon>Brachycera</taxon>
        <taxon>Muscomorpha</taxon>
        <taxon>Platypezoidea</taxon>
        <taxon>Phoridae</taxon>
        <taxon>Megaseliini</taxon>
        <taxon>Megaselia</taxon>
    </lineage>
</organism>
<dbReference type="InterPro" id="IPR009003">
    <property type="entry name" value="Peptidase_S1_PA"/>
</dbReference>
<protein>
    <recommendedName>
        <fullName evidence="3">Peptidase S1 domain-containing protein</fullName>
    </recommendedName>
</protein>
<evidence type="ECO:0000259" key="3">
    <source>
        <dbReference type="PROSITE" id="PS50240"/>
    </source>
</evidence>
<keyword evidence="1" id="KW-1015">Disulfide bond</keyword>
<dbReference type="SUPFAM" id="SSF50494">
    <property type="entry name" value="Trypsin-like serine proteases"/>
    <property type="match status" value="1"/>
</dbReference>
<keyword evidence="5" id="KW-1185">Reference proteome</keyword>
<dbReference type="EnsemblMetazoa" id="MESCA004524-RA">
    <property type="protein sequence ID" value="MESCA004524-PA"/>
    <property type="gene ID" value="MESCA004524"/>
</dbReference>
<evidence type="ECO:0000256" key="1">
    <source>
        <dbReference type="ARBA" id="ARBA00023157"/>
    </source>
</evidence>
<dbReference type="PANTHER" id="PTHR24252">
    <property type="entry name" value="ACROSIN-RELATED"/>
    <property type="match status" value="1"/>
</dbReference>
<dbReference type="AlphaFoldDB" id="T1GLW0"/>
<feature type="domain" description="Peptidase S1" evidence="3">
    <location>
        <begin position="24"/>
        <end position="254"/>
    </location>
</feature>